<keyword evidence="1" id="KW-0812">Transmembrane</keyword>
<comment type="caution">
    <text evidence="2">The sequence shown here is derived from an EMBL/GenBank/DDBJ whole genome shotgun (WGS) entry which is preliminary data.</text>
</comment>
<proteinExistence type="predicted"/>
<dbReference type="AlphaFoldDB" id="A0A9W7KZ40"/>
<accession>A0A9W7KZ40</accession>
<keyword evidence="3" id="KW-1185">Reference proteome</keyword>
<feature type="transmembrane region" description="Helical" evidence="1">
    <location>
        <begin position="6"/>
        <end position="24"/>
    </location>
</feature>
<dbReference type="Proteomes" id="UP001165122">
    <property type="component" value="Unassembled WGS sequence"/>
</dbReference>
<feature type="transmembrane region" description="Helical" evidence="1">
    <location>
        <begin position="154"/>
        <end position="177"/>
    </location>
</feature>
<protein>
    <submittedName>
        <fullName evidence="2">Uncharacterized protein</fullName>
    </submittedName>
</protein>
<dbReference type="OrthoDB" id="185089at2759"/>
<sequence length="305" mass="35032">MDTPTAIWYGLLCLITALNIVFTYKTYKNQKWSTTNTSTYAYQSNLFYLSLPFIFECGYRSVLPRVDIPRLCFFDCWPNMILFGRLSAFIGEWCWMLQISLVLQKVLEELQTINPKSSSCDSVGVAARIAKLIPYMCLLAECFGTTGPVTSNNLWCIFEASTWTTMYILTTFCAYTLRSNLSNLPESNSTVSRFANVLMIAGFIYIPYMVFINIPLYVQRYQEDTANGVTYLTFEQGLPDIAACHSASQVWEDWKDDAGWMVGYFGPAVWSSIWLMNAPTLMPEKEEQQEEKELTRRLYRPVTVL</sequence>
<name>A0A9W7KZ40_9STRA</name>
<keyword evidence="1" id="KW-0472">Membrane</keyword>
<gene>
    <name evidence="2" type="ORF">TrLO_g1332</name>
</gene>
<evidence type="ECO:0000313" key="2">
    <source>
        <dbReference type="EMBL" id="GMI17222.1"/>
    </source>
</evidence>
<reference evidence="3" key="1">
    <citation type="journal article" date="2023" name="Commun. Biol.">
        <title>Genome analysis of Parmales, the sister group of diatoms, reveals the evolutionary specialization of diatoms from phago-mixotrophs to photoautotrophs.</title>
        <authorList>
            <person name="Ban H."/>
            <person name="Sato S."/>
            <person name="Yoshikawa S."/>
            <person name="Yamada K."/>
            <person name="Nakamura Y."/>
            <person name="Ichinomiya M."/>
            <person name="Sato N."/>
            <person name="Blanc-Mathieu R."/>
            <person name="Endo H."/>
            <person name="Kuwata A."/>
            <person name="Ogata H."/>
        </authorList>
    </citation>
    <scope>NUCLEOTIDE SEQUENCE [LARGE SCALE GENOMIC DNA]</scope>
    <source>
        <strain evidence="3">NIES 3700</strain>
    </source>
</reference>
<organism evidence="2 3">
    <name type="scientific">Triparma laevis f. longispina</name>
    <dbReference type="NCBI Taxonomy" id="1714387"/>
    <lineage>
        <taxon>Eukaryota</taxon>
        <taxon>Sar</taxon>
        <taxon>Stramenopiles</taxon>
        <taxon>Ochrophyta</taxon>
        <taxon>Bolidophyceae</taxon>
        <taxon>Parmales</taxon>
        <taxon>Triparmaceae</taxon>
        <taxon>Triparma</taxon>
    </lineage>
</organism>
<evidence type="ECO:0000256" key="1">
    <source>
        <dbReference type="SAM" id="Phobius"/>
    </source>
</evidence>
<evidence type="ECO:0000313" key="3">
    <source>
        <dbReference type="Proteomes" id="UP001165122"/>
    </source>
</evidence>
<keyword evidence="1" id="KW-1133">Transmembrane helix</keyword>
<feature type="transmembrane region" description="Helical" evidence="1">
    <location>
        <begin position="197"/>
        <end position="218"/>
    </location>
</feature>
<dbReference type="EMBL" id="BRXW01000282">
    <property type="protein sequence ID" value="GMI17222.1"/>
    <property type="molecule type" value="Genomic_DNA"/>
</dbReference>